<name>A0ACB8UDK0_9APHY</name>
<accession>A0ACB8UDK0</accession>
<sequence length="167" mass="18561">MDSRPAARRGRRRDSLRGGGDLLGRWATNTKLVLFVVGRKQHATGKATDNEEFESEVPGSVSVSAAARKELPYWGCLRLCKHIASNKYFGGCGVPIVCDSCHVLQVANGLLLREWELGQNTPFQLCHGQLYNERVESPDYADGSQAGAHDGWAFLFWQREIIIREGT</sequence>
<protein>
    <submittedName>
        <fullName evidence="1">Uncharacterized protein</fullName>
    </submittedName>
</protein>
<reference evidence="1" key="1">
    <citation type="journal article" date="2021" name="Environ. Microbiol.">
        <title>Gene family expansions and transcriptome signatures uncover fungal adaptations to wood decay.</title>
        <authorList>
            <person name="Hage H."/>
            <person name="Miyauchi S."/>
            <person name="Viragh M."/>
            <person name="Drula E."/>
            <person name="Min B."/>
            <person name="Chaduli D."/>
            <person name="Navarro D."/>
            <person name="Favel A."/>
            <person name="Norest M."/>
            <person name="Lesage-Meessen L."/>
            <person name="Balint B."/>
            <person name="Merenyi Z."/>
            <person name="de Eugenio L."/>
            <person name="Morin E."/>
            <person name="Martinez A.T."/>
            <person name="Baldrian P."/>
            <person name="Stursova M."/>
            <person name="Martinez M.J."/>
            <person name="Novotny C."/>
            <person name="Magnuson J.K."/>
            <person name="Spatafora J.W."/>
            <person name="Maurice S."/>
            <person name="Pangilinan J."/>
            <person name="Andreopoulos W."/>
            <person name="LaButti K."/>
            <person name="Hundley H."/>
            <person name="Na H."/>
            <person name="Kuo A."/>
            <person name="Barry K."/>
            <person name="Lipzen A."/>
            <person name="Henrissat B."/>
            <person name="Riley R."/>
            <person name="Ahrendt S."/>
            <person name="Nagy L.G."/>
            <person name="Grigoriev I.V."/>
            <person name="Martin F."/>
            <person name="Rosso M.N."/>
        </authorList>
    </citation>
    <scope>NUCLEOTIDE SEQUENCE</scope>
    <source>
        <strain evidence="1">CBS 384.51</strain>
    </source>
</reference>
<dbReference type="EMBL" id="MU274904">
    <property type="protein sequence ID" value="KAI0092303.1"/>
    <property type="molecule type" value="Genomic_DNA"/>
</dbReference>
<comment type="caution">
    <text evidence="1">The sequence shown here is derived from an EMBL/GenBank/DDBJ whole genome shotgun (WGS) entry which is preliminary data.</text>
</comment>
<keyword evidence="2" id="KW-1185">Reference proteome</keyword>
<proteinExistence type="predicted"/>
<organism evidence="1 2">
    <name type="scientific">Irpex rosettiformis</name>
    <dbReference type="NCBI Taxonomy" id="378272"/>
    <lineage>
        <taxon>Eukaryota</taxon>
        <taxon>Fungi</taxon>
        <taxon>Dikarya</taxon>
        <taxon>Basidiomycota</taxon>
        <taxon>Agaricomycotina</taxon>
        <taxon>Agaricomycetes</taxon>
        <taxon>Polyporales</taxon>
        <taxon>Irpicaceae</taxon>
        <taxon>Irpex</taxon>
    </lineage>
</organism>
<dbReference type="Proteomes" id="UP001055072">
    <property type="component" value="Unassembled WGS sequence"/>
</dbReference>
<evidence type="ECO:0000313" key="2">
    <source>
        <dbReference type="Proteomes" id="UP001055072"/>
    </source>
</evidence>
<evidence type="ECO:0000313" key="1">
    <source>
        <dbReference type="EMBL" id="KAI0092303.1"/>
    </source>
</evidence>
<gene>
    <name evidence="1" type="ORF">BDY19DRAFT_592804</name>
</gene>